<evidence type="ECO:0000256" key="2">
    <source>
        <dbReference type="ARBA" id="ARBA00023054"/>
    </source>
</evidence>
<keyword evidence="7" id="KW-1185">Reference proteome</keyword>
<evidence type="ECO:0000313" key="5">
    <source>
        <dbReference type="EMBL" id="ELU10953.1"/>
    </source>
</evidence>
<dbReference type="HOGENOM" id="CLU_073167_1_0_1"/>
<feature type="compositionally biased region" description="Basic and acidic residues" evidence="4">
    <location>
        <begin position="278"/>
        <end position="287"/>
    </location>
</feature>
<accession>R7UWF4</accession>
<reference evidence="7" key="1">
    <citation type="submission" date="2012-12" db="EMBL/GenBank/DDBJ databases">
        <authorList>
            <person name="Hellsten U."/>
            <person name="Grimwood J."/>
            <person name="Chapman J.A."/>
            <person name="Shapiro H."/>
            <person name="Aerts A."/>
            <person name="Otillar R.P."/>
            <person name="Terry A.Y."/>
            <person name="Boore J.L."/>
            <person name="Simakov O."/>
            <person name="Marletaz F."/>
            <person name="Cho S.-J."/>
            <person name="Edsinger-Gonzales E."/>
            <person name="Havlak P."/>
            <person name="Kuo D.-H."/>
            <person name="Larsson T."/>
            <person name="Lv J."/>
            <person name="Arendt D."/>
            <person name="Savage R."/>
            <person name="Osoegawa K."/>
            <person name="de Jong P."/>
            <person name="Lindberg D.R."/>
            <person name="Seaver E.C."/>
            <person name="Weisblat D.A."/>
            <person name="Putnam N.H."/>
            <person name="Grigoriev I.V."/>
            <person name="Rokhsar D.S."/>
        </authorList>
    </citation>
    <scope>NUCLEOTIDE SEQUENCE</scope>
    <source>
        <strain evidence="7">I ESC-2004</strain>
    </source>
</reference>
<evidence type="ECO:0008006" key="8">
    <source>
        <dbReference type="Google" id="ProtNLM"/>
    </source>
</evidence>
<proteinExistence type="inferred from homology"/>
<evidence type="ECO:0000256" key="3">
    <source>
        <dbReference type="SAM" id="Coils"/>
    </source>
</evidence>
<dbReference type="EnsemblMetazoa" id="CapteT196808">
    <property type="protein sequence ID" value="CapteP196808"/>
    <property type="gene ID" value="CapteG196808"/>
</dbReference>
<evidence type="ECO:0000256" key="1">
    <source>
        <dbReference type="ARBA" id="ARBA00005537"/>
    </source>
</evidence>
<dbReference type="Pfam" id="PF05769">
    <property type="entry name" value="SIKE"/>
    <property type="match status" value="1"/>
</dbReference>
<dbReference type="Proteomes" id="UP000014760">
    <property type="component" value="Unassembled WGS sequence"/>
</dbReference>
<evidence type="ECO:0000313" key="6">
    <source>
        <dbReference type="EnsemblMetazoa" id="CapteP196808"/>
    </source>
</evidence>
<reference evidence="6" key="3">
    <citation type="submission" date="2015-06" db="UniProtKB">
        <authorList>
            <consortium name="EnsemblMetazoa"/>
        </authorList>
    </citation>
    <scope>IDENTIFICATION</scope>
</reference>
<organism evidence="5">
    <name type="scientific">Capitella teleta</name>
    <name type="common">Polychaete worm</name>
    <dbReference type="NCBI Taxonomy" id="283909"/>
    <lineage>
        <taxon>Eukaryota</taxon>
        <taxon>Metazoa</taxon>
        <taxon>Spiralia</taxon>
        <taxon>Lophotrochozoa</taxon>
        <taxon>Annelida</taxon>
        <taxon>Polychaeta</taxon>
        <taxon>Sedentaria</taxon>
        <taxon>Scolecida</taxon>
        <taxon>Capitellidae</taxon>
        <taxon>Capitella</taxon>
    </lineage>
</organism>
<comment type="similarity">
    <text evidence="1">Belongs to the SIKE family.</text>
</comment>
<feature type="compositionally biased region" description="Polar residues" evidence="4">
    <location>
        <begin position="249"/>
        <end position="262"/>
    </location>
</feature>
<name>R7UWF4_CAPTE</name>
<feature type="compositionally biased region" description="Acidic residues" evidence="4">
    <location>
        <begin position="230"/>
        <end position="246"/>
    </location>
</feature>
<reference evidence="5 7" key="2">
    <citation type="journal article" date="2013" name="Nature">
        <title>Insights into bilaterian evolution from three spiralian genomes.</title>
        <authorList>
            <person name="Simakov O."/>
            <person name="Marletaz F."/>
            <person name="Cho S.J."/>
            <person name="Edsinger-Gonzales E."/>
            <person name="Havlak P."/>
            <person name="Hellsten U."/>
            <person name="Kuo D.H."/>
            <person name="Larsson T."/>
            <person name="Lv J."/>
            <person name="Arendt D."/>
            <person name="Savage R."/>
            <person name="Osoegawa K."/>
            <person name="de Jong P."/>
            <person name="Grimwood J."/>
            <person name="Chapman J.A."/>
            <person name="Shapiro H."/>
            <person name="Aerts A."/>
            <person name="Otillar R.P."/>
            <person name="Terry A.Y."/>
            <person name="Boore J.L."/>
            <person name="Grigoriev I.V."/>
            <person name="Lindberg D.R."/>
            <person name="Seaver E.C."/>
            <person name="Weisblat D.A."/>
            <person name="Putnam N.H."/>
            <person name="Rokhsar D.S."/>
        </authorList>
    </citation>
    <scope>NUCLEOTIDE SEQUENCE</scope>
    <source>
        <strain evidence="5 7">I ESC-2004</strain>
    </source>
</reference>
<dbReference type="InterPro" id="IPR008555">
    <property type="entry name" value="SIKE"/>
</dbReference>
<evidence type="ECO:0000313" key="7">
    <source>
        <dbReference type="Proteomes" id="UP000014760"/>
    </source>
</evidence>
<dbReference type="PANTHER" id="PTHR12186">
    <property type="entry name" value="SIKE FAMILY MEMBER"/>
    <property type="match status" value="1"/>
</dbReference>
<dbReference type="EMBL" id="AMQN01005907">
    <property type="status" value="NOT_ANNOTATED_CDS"/>
    <property type="molecule type" value="Genomic_DNA"/>
</dbReference>
<dbReference type="AlphaFoldDB" id="R7UWF4"/>
<dbReference type="PANTHER" id="PTHR12186:SF2">
    <property type="entry name" value="FGFR1 ONCOGENE PARTNER 2 HOMOLOG"/>
    <property type="match status" value="1"/>
</dbReference>
<keyword evidence="2 3" id="KW-0175">Coiled coil</keyword>
<sequence>MVMMSLSIEKVLADARMLCSRLKDHDSCADNLITNATTLDKRMDAMKEYEEDLNELNEIARHRPRANLILGLAQENSQIRELQNENRELRVALEEHQSALELIMKKYREQVAKLMAANRLDKALVTRGPGDQLDGCHPNQIDKICEMAAVMRQAIQVDEESATRDKQHLVQLQHENKTLREILQITGSPRSLNGDDKETQTSDGDDCRSHTDSLSGSAEVADILRQLDLPGEDSYVDDDTETESESETNCSMVSTIKRGTNMKQKREEESSSQDEEAEKSNVEEETS</sequence>
<dbReference type="EMBL" id="KB297123">
    <property type="protein sequence ID" value="ELU10953.1"/>
    <property type="molecule type" value="Genomic_DNA"/>
</dbReference>
<dbReference type="OMA" id="KYRQHTE"/>
<evidence type="ECO:0000256" key="4">
    <source>
        <dbReference type="SAM" id="MobiDB-lite"/>
    </source>
</evidence>
<feature type="region of interest" description="Disordered" evidence="4">
    <location>
        <begin position="187"/>
        <end position="287"/>
    </location>
</feature>
<dbReference type="OrthoDB" id="21214at2759"/>
<dbReference type="STRING" id="283909.R7UWF4"/>
<dbReference type="FunCoup" id="R7UWF4">
    <property type="interactions" value="444"/>
</dbReference>
<gene>
    <name evidence="5" type="ORF">CAPTEDRAFT_196808</name>
</gene>
<protein>
    <recommendedName>
        <fullName evidence="8">FGFR1 oncogene partner 2 homolog</fullName>
    </recommendedName>
</protein>
<feature type="coiled-coil region" evidence="3">
    <location>
        <begin position="39"/>
        <end position="106"/>
    </location>
</feature>
<feature type="compositionally biased region" description="Basic and acidic residues" evidence="4">
    <location>
        <begin position="193"/>
        <end position="211"/>
    </location>
</feature>